<evidence type="ECO:0000313" key="9">
    <source>
        <dbReference type="Proteomes" id="UP000476820"/>
    </source>
</evidence>
<comment type="caution">
    <text evidence="5">The sequence shown here is derived from an EMBL/GenBank/DDBJ whole genome shotgun (WGS) entry which is preliminary data.</text>
</comment>
<dbReference type="Pfam" id="PF01473">
    <property type="entry name" value="Choline_bind_1"/>
    <property type="match status" value="3"/>
</dbReference>
<feature type="repeat" description="Cell wall-binding" evidence="2">
    <location>
        <begin position="354"/>
        <end position="373"/>
    </location>
</feature>
<dbReference type="EMBL" id="SWVK01000005">
    <property type="protein sequence ID" value="NFN34460.1"/>
    <property type="molecule type" value="Genomic_DNA"/>
</dbReference>
<dbReference type="SUPFAM" id="SSF69360">
    <property type="entry name" value="Cell wall binding repeat"/>
    <property type="match status" value="2"/>
</dbReference>
<feature type="repeat" description="Cell wall-binding" evidence="2">
    <location>
        <begin position="374"/>
        <end position="393"/>
    </location>
</feature>
<dbReference type="OrthoDB" id="9783374at2"/>
<evidence type="ECO:0000313" key="6">
    <source>
        <dbReference type="EMBL" id="NFN34460.1"/>
    </source>
</evidence>
<dbReference type="EMBL" id="SWOV01000012">
    <property type="protein sequence ID" value="NFF87495.1"/>
    <property type="molecule type" value="Genomic_DNA"/>
</dbReference>
<feature type="repeat" description="Cell wall-binding" evidence="2">
    <location>
        <begin position="435"/>
        <end position="454"/>
    </location>
</feature>
<dbReference type="RefSeq" id="WP_003369613.1">
    <property type="nucleotide sequence ID" value="NZ_JACBBA010000001.1"/>
</dbReference>
<dbReference type="InterPro" id="IPR018337">
    <property type="entry name" value="Cell_wall/Cho-bd_repeat"/>
</dbReference>
<dbReference type="AlphaFoldDB" id="A0A0M1LV83"/>
<accession>A0A0M1LV83</accession>
<organism evidence="5 9">
    <name type="scientific">Clostridium botulinum</name>
    <dbReference type="NCBI Taxonomy" id="1491"/>
    <lineage>
        <taxon>Bacteria</taxon>
        <taxon>Bacillati</taxon>
        <taxon>Bacillota</taxon>
        <taxon>Clostridia</taxon>
        <taxon>Eubacteriales</taxon>
        <taxon>Clostridiaceae</taxon>
        <taxon>Clostridium</taxon>
    </lineage>
</organism>
<sequence length="477" mass="56663">MSLKKFFRNVIMSFLFIGIFAILEPSKYLNLINKRVYAASKVYLDNIYLSDKCDIDFSRKKYSYILDVDKSLEEIVVRARPEDYNDTVKINGEITTRDDKYRKLVPLEIGKNKIEIEVKDNNSATTAMYTLYIYRGGNECNYLLDDINIDSSNIGFKKDKNSYNIEIDDDTSKVLLNAIVKDKNYKVIVNGTELNYPNLIRIRFSGIGKYEIKMKVIDPETNRFKEYDLDMYVGIPISPDVSNSVNSVVKPNQWVIVNGRWRYNDSLGEPIKDKWFFDTKYNNYFYFNKRGNMRTGWLSIDGEWYYTSINGERQTGWLLEDNEWYYFDYDGIMKTGWIQYKDKWYFLDSIGAMQTGWICDRGNWYILNNNGEMITGWITYNNNRYFLKDNGQMAVGWFSNENEWYYFNANGSMKSGEWLFYKNNWYYINYIGTMRIGWLYKDNKYYYLNEDGTMNTATKTIDGYTYNFNRDGSVNFN</sequence>
<gene>
    <name evidence="5" type="ORF">FC774_06370</name>
    <name evidence="6" type="ORF">FDB51_04805</name>
    <name evidence="7" type="ORF">FDG31_07280</name>
</gene>
<reference evidence="8 9" key="1">
    <citation type="submission" date="2019-04" db="EMBL/GenBank/DDBJ databases">
        <title>Genome sequencing of Clostridium botulinum Groups I-IV and Clostridium butyricum.</title>
        <authorList>
            <person name="Brunt J."/>
            <person name="Van Vliet A.H.M."/>
            <person name="Stringer S.C."/>
            <person name="Carter A.T."/>
            <person name="Peck M.W."/>
        </authorList>
    </citation>
    <scope>NUCLEOTIDE SEQUENCE [LARGE SCALE GENOMIC DNA]</scope>
    <source>
        <strain evidence="5 9">1605</strain>
        <strain evidence="7 10">BL81</strain>
        <strain evidence="6 8">CB-K-33E</strain>
    </source>
</reference>
<evidence type="ECO:0000313" key="7">
    <source>
        <dbReference type="EMBL" id="NFV25978.1"/>
    </source>
</evidence>
<dbReference type="Pfam" id="PF12733">
    <property type="entry name" value="Cadherin-like"/>
    <property type="match status" value="2"/>
</dbReference>
<feature type="repeat" description="Cell wall-binding" evidence="2">
    <location>
        <begin position="314"/>
        <end position="333"/>
    </location>
</feature>
<dbReference type="Pfam" id="PF19127">
    <property type="entry name" value="Choline_bind_3"/>
    <property type="match status" value="2"/>
</dbReference>
<name>A0A0M1LV83_CLOBO</name>
<dbReference type="InterPro" id="IPR025883">
    <property type="entry name" value="Cadherin-like_domain"/>
</dbReference>
<dbReference type="EMBL" id="SXFB01000004">
    <property type="protein sequence ID" value="NFV25978.1"/>
    <property type="molecule type" value="Genomic_DNA"/>
</dbReference>
<evidence type="ECO:0000313" key="8">
    <source>
        <dbReference type="Proteomes" id="UP000473681"/>
    </source>
</evidence>
<evidence type="ECO:0000313" key="5">
    <source>
        <dbReference type="EMBL" id="NFF87495.1"/>
    </source>
</evidence>
<dbReference type="Gene3D" id="2.10.270.10">
    <property type="entry name" value="Cholin Binding"/>
    <property type="match status" value="2"/>
</dbReference>
<dbReference type="Proteomes" id="UP000476820">
    <property type="component" value="Unassembled WGS sequence"/>
</dbReference>
<feature type="domain" description="Cadherin-like beta-sandwich-like" evidence="4">
    <location>
        <begin position="56"/>
        <end position="135"/>
    </location>
</feature>
<feature type="repeat" description="Cell wall-binding" evidence="2">
    <location>
        <begin position="334"/>
        <end position="353"/>
    </location>
</feature>
<evidence type="ECO:0000256" key="3">
    <source>
        <dbReference type="SAM" id="Phobius"/>
    </source>
</evidence>
<proteinExistence type="predicted"/>
<keyword evidence="1" id="KW-0677">Repeat</keyword>
<keyword evidence="3" id="KW-0812">Transmembrane</keyword>
<dbReference type="Proteomes" id="UP000473681">
    <property type="component" value="Unassembled WGS sequence"/>
</dbReference>
<evidence type="ECO:0000256" key="1">
    <source>
        <dbReference type="ARBA" id="ARBA00022737"/>
    </source>
</evidence>
<feature type="domain" description="Cadherin-like beta-sandwich-like" evidence="4">
    <location>
        <begin position="146"/>
        <end position="232"/>
    </location>
</feature>
<feature type="transmembrane region" description="Helical" evidence="3">
    <location>
        <begin position="6"/>
        <end position="23"/>
    </location>
</feature>
<evidence type="ECO:0000313" key="10">
    <source>
        <dbReference type="Proteomes" id="UP000486903"/>
    </source>
</evidence>
<dbReference type="Gene3D" id="2.20.120.10">
    <property type="entry name" value="Multimodular pneumococcal cell wall endolysin, domain 3"/>
    <property type="match status" value="2"/>
</dbReference>
<protein>
    <submittedName>
        <fullName evidence="5">Cell wall-binding protein</fullName>
    </submittedName>
</protein>
<evidence type="ECO:0000256" key="2">
    <source>
        <dbReference type="PROSITE-ProRule" id="PRU00591"/>
    </source>
</evidence>
<keyword evidence="3" id="KW-0472">Membrane</keyword>
<evidence type="ECO:0000259" key="4">
    <source>
        <dbReference type="Pfam" id="PF12733"/>
    </source>
</evidence>
<keyword evidence="3" id="KW-1133">Transmembrane helix</keyword>
<dbReference type="Proteomes" id="UP000486903">
    <property type="component" value="Unassembled WGS sequence"/>
</dbReference>
<dbReference type="PROSITE" id="PS51170">
    <property type="entry name" value="CW"/>
    <property type="match status" value="6"/>
</dbReference>
<feature type="repeat" description="Cell wall-binding" evidence="2">
    <location>
        <begin position="394"/>
        <end position="413"/>
    </location>
</feature>